<dbReference type="InterPro" id="IPR005263">
    <property type="entry name" value="DapA"/>
</dbReference>
<comment type="function">
    <text evidence="1 12">Catalyzes the condensation of (S)-aspartate-beta-semialdehyde [(S)-ASA] and pyruvate to 4-hydroxy-tetrahydrodipicolinate (HTPA).</text>
</comment>
<dbReference type="EC" id="4.3.3.7" evidence="4 12"/>
<dbReference type="PRINTS" id="PR00146">
    <property type="entry name" value="DHPICSNTHASE"/>
</dbReference>
<feature type="site" description="Part of a proton relay during catalysis" evidence="12">
    <location>
        <position position="127"/>
    </location>
</feature>
<evidence type="ECO:0000256" key="12">
    <source>
        <dbReference type="HAMAP-Rule" id="MF_00418"/>
    </source>
</evidence>
<organism evidence="14 15">
    <name type="scientific">Variovorax robiniae</name>
    <dbReference type="NCBI Taxonomy" id="1836199"/>
    <lineage>
        <taxon>Bacteria</taxon>
        <taxon>Pseudomonadati</taxon>
        <taxon>Pseudomonadota</taxon>
        <taxon>Betaproteobacteria</taxon>
        <taxon>Burkholderiales</taxon>
        <taxon>Comamonadaceae</taxon>
        <taxon>Variovorax</taxon>
    </lineage>
</organism>
<dbReference type="InterPro" id="IPR013785">
    <property type="entry name" value="Aldolase_TIM"/>
</dbReference>
<keyword evidence="5 12" id="KW-0963">Cytoplasm</keyword>
<evidence type="ECO:0000256" key="1">
    <source>
        <dbReference type="ARBA" id="ARBA00003294"/>
    </source>
</evidence>
<feature type="binding site" evidence="12">
    <location>
        <position position="221"/>
    </location>
    <ligand>
        <name>pyruvate</name>
        <dbReference type="ChEBI" id="CHEBI:15361"/>
    </ligand>
</feature>
<feature type="binding site" evidence="12">
    <location>
        <position position="66"/>
    </location>
    <ligand>
        <name>pyruvate</name>
        <dbReference type="ChEBI" id="CHEBI:15361"/>
    </ligand>
</feature>
<evidence type="ECO:0000256" key="11">
    <source>
        <dbReference type="ARBA" id="ARBA00047836"/>
    </source>
</evidence>
<dbReference type="CDD" id="cd00950">
    <property type="entry name" value="DHDPS"/>
    <property type="match status" value="1"/>
</dbReference>
<dbReference type="PIRSF" id="PIRSF001365">
    <property type="entry name" value="DHDPS"/>
    <property type="match status" value="1"/>
</dbReference>
<keyword evidence="9 12" id="KW-0456">Lyase</keyword>
<evidence type="ECO:0000256" key="9">
    <source>
        <dbReference type="ARBA" id="ARBA00023239"/>
    </source>
</evidence>
<dbReference type="HAMAP" id="MF_00418">
    <property type="entry name" value="DapA"/>
    <property type="match status" value="1"/>
</dbReference>
<proteinExistence type="inferred from homology"/>
<dbReference type="SMART" id="SM01130">
    <property type="entry name" value="DHDPS"/>
    <property type="match status" value="1"/>
</dbReference>
<dbReference type="GO" id="GO:0008840">
    <property type="term" value="F:4-hydroxy-tetrahydrodipicolinate synthase activity"/>
    <property type="evidence" value="ECO:0007669"/>
    <property type="project" value="UniProtKB-EC"/>
</dbReference>
<feature type="active site" description="Schiff-base intermediate with substrate" evidence="12">
    <location>
        <position position="181"/>
    </location>
</feature>
<evidence type="ECO:0000256" key="3">
    <source>
        <dbReference type="ARBA" id="ARBA00007592"/>
    </source>
</evidence>
<evidence type="ECO:0000313" key="14">
    <source>
        <dbReference type="EMBL" id="MEJ8853787.1"/>
    </source>
</evidence>
<feature type="active site" description="Proton donor/acceptor" evidence="12">
    <location>
        <position position="153"/>
    </location>
</feature>
<feature type="site" description="Part of a proton relay during catalysis" evidence="12">
    <location>
        <position position="65"/>
    </location>
</feature>
<protein>
    <recommendedName>
        <fullName evidence="4 12">4-hydroxy-tetrahydrodipicolinate synthase</fullName>
        <shortName evidence="12">HTPA synthase</shortName>
        <ecNumber evidence="4 12">4.3.3.7</ecNumber>
    </recommendedName>
</protein>
<evidence type="ECO:0000256" key="2">
    <source>
        <dbReference type="ARBA" id="ARBA00005120"/>
    </source>
</evidence>
<gene>
    <name evidence="12 14" type="primary">dapA</name>
    <name evidence="14" type="ORF">WKW79_04360</name>
</gene>
<keyword evidence="10 12" id="KW-0704">Schiff base</keyword>
<comment type="caution">
    <text evidence="14">The sequence shown here is derived from an EMBL/GenBank/DDBJ whole genome shotgun (WGS) entry which is preliminary data.</text>
</comment>
<evidence type="ECO:0000256" key="6">
    <source>
        <dbReference type="ARBA" id="ARBA00022605"/>
    </source>
</evidence>
<evidence type="ECO:0000256" key="4">
    <source>
        <dbReference type="ARBA" id="ARBA00012086"/>
    </source>
</evidence>
<dbReference type="InterPro" id="IPR020625">
    <property type="entry name" value="Schiff_base-form_aldolases_AS"/>
</dbReference>
<dbReference type="PROSITE" id="PS00666">
    <property type="entry name" value="DHDPS_2"/>
    <property type="match status" value="1"/>
</dbReference>
<dbReference type="EMBL" id="JBBKZS010000002">
    <property type="protein sequence ID" value="MEJ8853787.1"/>
    <property type="molecule type" value="Genomic_DNA"/>
</dbReference>
<dbReference type="NCBIfam" id="TIGR00674">
    <property type="entry name" value="dapA"/>
    <property type="match status" value="1"/>
</dbReference>
<accession>A0ABU8X1W3</accession>
<comment type="caution">
    <text evidence="12">Was originally thought to be a dihydrodipicolinate synthase (DHDPS), catalyzing the condensation of (S)-aspartate-beta-semialdehyde [(S)-ASA] and pyruvate to dihydrodipicolinate (DHDP). However, it was shown in E.coli that the product of the enzymatic reaction is not dihydrodipicolinate but in fact (4S)-4-hydroxy-2,3,4,5-tetrahydro-(2S)-dipicolinic acid (HTPA), and that the consecutive dehydration reaction leading to DHDP is not spontaneous but catalyzed by DapB.</text>
</comment>
<evidence type="ECO:0000256" key="10">
    <source>
        <dbReference type="ARBA" id="ARBA00023270"/>
    </source>
</evidence>
<keyword evidence="15" id="KW-1185">Reference proteome</keyword>
<evidence type="ECO:0000256" key="7">
    <source>
        <dbReference type="ARBA" id="ARBA00022915"/>
    </source>
</evidence>
<comment type="pathway">
    <text evidence="2 12">Amino-acid biosynthesis; L-lysine biosynthesis via DAP pathway; (S)-tetrahydrodipicolinate from L-aspartate: step 3/4.</text>
</comment>
<evidence type="ECO:0000256" key="8">
    <source>
        <dbReference type="ARBA" id="ARBA00023154"/>
    </source>
</evidence>
<dbReference type="SUPFAM" id="SSF51569">
    <property type="entry name" value="Aldolase"/>
    <property type="match status" value="1"/>
</dbReference>
<comment type="similarity">
    <text evidence="3 12 13">Belongs to the DapA family.</text>
</comment>
<dbReference type="Pfam" id="PF00701">
    <property type="entry name" value="DHDPS"/>
    <property type="match status" value="1"/>
</dbReference>
<dbReference type="Proteomes" id="UP001367030">
    <property type="component" value="Unassembled WGS sequence"/>
</dbReference>
<dbReference type="PANTHER" id="PTHR12128">
    <property type="entry name" value="DIHYDRODIPICOLINATE SYNTHASE"/>
    <property type="match status" value="1"/>
</dbReference>
<sequence length="307" mass="32381">MVHSIGRFLRGNSVSINSSTTPDLSGLWVPLVTPFAGDAVDHAALQALVRRLAPAGIAGTVVCGSTGEAAALDDSEQLAALATVAEAAPDLPRIMGISGYHLGQTLDWVRRLGPEKLAGLLVPPPHYIRPSQQGLIHWFSAIADASTAPVLVYDIPYRTGATLERDTLLALAAHPNIVAIKDCGGDADKTRAIIADGRLQLLAGEDSQIFSTVAEGGVGAIAASGHLQTGRFVQVIRLLREGRLAEARGQWQPLLPLIELMFAEPNPAPVKAALAIEGLMSDVLRPPMTDASESMRIRLHAMLSGLE</sequence>
<comment type="subunit">
    <text evidence="12">Homotetramer; dimer of dimers.</text>
</comment>
<name>A0ABU8X1W3_9BURK</name>
<keyword evidence="8 12" id="KW-0457">Lysine biosynthesis</keyword>
<dbReference type="Gene3D" id="3.20.20.70">
    <property type="entry name" value="Aldolase class I"/>
    <property type="match status" value="1"/>
</dbReference>
<reference evidence="14 15" key="1">
    <citation type="submission" date="2024-03" db="EMBL/GenBank/DDBJ databases">
        <title>Novel species of the genus Variovorax.</title>
        <authorList>
            <person name="Liu Q."/>
            <person name="Xin Y.-H."/>
        </authorList>
    </citation>
    <scope>NUCLEOTIDE SEQUENCE [LARGE SCALE GENOMIC DNA]</scope>
    <source>
        <strain evidence="14 15">KACC 18901</strain>
    </source>
</reference>
<comment type="catalytic activity">
    <reaction evidence="11 12">
        <text>L-aspartate 4-semialdehyde + pyruvate = (2S,4S)-4-hydroxy-2,3,4,5-tetrahydrodipicolinate + H2O + H(+)</text>
        <dbReference type="Rhea" id="RHEA:34171"/>
        <dbReference type="ChEBI" id="CHEBI:15361"/>
        <dbReference type="ChEBI" id="CHEBI:15377"/>
        <dbReference type="ChEBI" id="CHEBI:15378"/>
        <dbReference type="ChEBI" id="CHEBI:67139"/>
        <dbReference type="ChEBI" id="CHEBI:537519"/>
        <dbReference type="EC" id="4.3.3.7"/>
    </reaction>
</comment>
<dbReference type="PANTHER" id="PTHR12128:SF66">
    <property type="entry name" value="4-HYDROXY-2-OXOGLUTARATE ALDOLASE, MITOCHONDRIAL"/>
    <property type="match status" value="1"/>
</dbReference>
<evidence type="ECO:0000313" key="15">
    <source>
        <dbReference type="Proteomes" id="UP001367030"/>
    </source>
</evidence>
<keyword evidence="6 12" id="KW-0028">Amino-acid biosynthesis</keyword>
<evidence type="ECO:0000256" key="5">
    <source>
        <dbReference type="ARBA" id="ARBA00022490"/>
    </source>
</evidence>
<evidence type="ECO:0000256" key="13">
    <source>
        <dbReference type="PIRNR" id="PIRNR001365"/>
    </source>
</evidence>
<comment type="subcellular location">
    <subcellularLocation>
        <location evidence="12">Cytoplasm</location>
    </subcellularLocation>
</comment>
<dbReference type="InterPro" id="IPR002220">
    <property type="entry name" value="DapA-like"/>
</dbReference>
<keyword evidence="7 12" id="KW-0220">Diaminopimelate biosynthesis</keyword>